<feature type="domain" description="Malonyl-CoA decarboxylase C-terminal" evidence="1">
    <location>
        <begin position="238"/>
        <end position="510"/>
    </location>
</feature>
<dbReference type="GO" id="GO:0005782">
    <property type="term" value="C:peroxisomal matrix"/>
    <property type="evidence" value="ECO:0007669"/>
    <property type="project" value="TreeGrafter"/>
</dbReference>
<proteinExistence type="predicted"/>
<evidence type="ECO:0008006" key="5">
    <source>
        <dbReference type="Google" id="ProtNLM"/>
    </source>
</evidence>
<dbReference type="PANTHER" id="PTHR28641">
    <property type="match status" value="1"/>
</dbReference>
<dbReference type="InterPro" id="IPR038917">
    <property type="entry name" value="Malonyl_CoA_deC"/>
</dbReference>
<dbReference type="Pfam" id="PF05292">
    <property type="entry name" value="MCD"/>
    <property type="match status" value="1"/>
</dbReference>
<dbReference type="InterPro" id="IPR038351">
    <property type="entry name" value="MCD_N_sf"/>
</dbReference>
<dbReference type="GO" id="GO:0006633">
    <property type="term" value="P:fatty acid biosynthetic process"/>
    <property type="evidence" value="ECO:0007669"/>
    <property type="project" value="InterPro"/>
</dbReference>
<comment type="caution">
    <text evidence="3">The sequence shown here is derived from an EMBL/GenBank/DDBJ whole genome shotgun (WGS) entry which is preliminary data.</text>
</comment>
<sequence>VKLILIFSFFIFSVLSYLFRFIPGFKNWNQNKLSKHCVLHWRTRSYCTSSSNVVHNVESKWLRLLFKMADSSPPHVEDFPSQMRMTQIREIMSKAARMRRTDSGGDLMPNAVAKEIKHFYSGLSTKAEKLEFFLVLERDLGVDHKDVVQVANSLANSQENGLPAILKAEEKLRQALEPAHTQLLSQISKLPGGVKDIVDMRGDLLEGLNEEKDRLARQELQALSSSIKNLLAQWFAVGLLDLRQVTWESPGSILEKVLRYEAVHSMSGWEDLKRRLAPDRRCYIYTHRSMPGEPVVVLHTALEYEIADNIQVILSEPEVDRDACEYELEKRTAAVFYSITSTQKGLSGVDLGNFLIKHVVEELRHEFPNITQYSTLSPIPGFKQWLKLQLSHALEQQANDVPQTLLLEDEQEIIQGSHSNSELSPLSLFKNLLETSDWHLNPSIADCLRKPLVRLCTKYLYKEKRRGFVMDPVGNFHIRNGAWMWRLNWLADVSARGMDNSFGLMMNYKYVLEDVDKNNQQYLLNGTVAASPQFLEPLRA</sequence>
<keyword evidence="4" id="KW-1185">Reference proteome</keyword>
<dbReference type="GO" id="GO:0005759">
    <property type="term" value="C:mitochondrial matrix"/>
    <property type="evidence" value="ECO:0007669"/>
    <property type="project" value="TreeGrafter"/>
</dbReference>
<dbReference type="Proteomes" id="UP000275408">
    <property type="component" value="Unassembled WGS sequence"/>
</dbReference>
<evidence type="ECO:0000259" key="2">
    <source>
        <dbReference type="Pfam" id="PF17408"/>
    </source>
</evidence>
<dbReference type="GO" id="GO:0050080">
    <property type="term" value="F:malonyl-CoA decarboxylase activity"/>
    <property type="evidence" value="ECO:0007669"/>
    <property type="project" value="InterPro"/>
</dbReference>
<evidence type="ECO:0000313" key="3">
    <source>
        <dbReference type="EMBL" id="RMX46008.1"/>
    </source>
</evidence>
<dbReference type="FunFam" id="3.40.630.150:FF:000001">
    <property type="entry name" value="Malonyl-CoA decarboxylase, mitochondrial"/>
    <property type="match status" value="1"/>
</dbReference>
<evidence type="ECO:0000259" key="1">
    <source>
        <dbReference type="Pfam" id="PF05292"/>
    </source>
</evidence>
<dbReference type="Pfam" id="PF17408">
    <property type="entry name" value="MCD_N"/>
    <property type="match status" value="1"/>
</dbReference>
<dbReference type="InterPro" id="IPR035372">
    <property type="entry name" value="MCD_N"/>
</dbReference>
<feature type="non-terminal residue" evidence="3">
    <location>
        <position position="1"/>
    </location>
</feature>
<dbReference type="STRING" id="46731.A0A3M6TXI8"/>
<gene>
    <name evidence="3" type="ORF">pdam_00002082</name>
</gene>
<dbReference type="GO" id="GO:0006085">
    <property type="term" value="P:acetyl-CoA biosynthetic process"/>
    <property type="evidence" value="ECO:0007669"/>
    <property type="project" value="TreeGrafter"/>
</dbReference>
<feature type="domain" description="Malonyl-CoA decarboxylase N-terminal" evidence="2">
    <location>
        <begin position="141"/>
        <end position="235"/>
    </location>
</feature>
<reference evidence="3 4" key="1">
    <citation type="journal article" date="2018" name="Sci. Rep.">
        <title>Comparative analysis of the Pocillopora damicornis genome highlights role of immune system in coral evolution.</title>
        <authorList>
            <person name="Cunning R."/>
            <person name="Bay R.A."/>
            <person name="Gillette P."/>
            <person name="Baker A.C."/>
            <person name="Traylor-Knowles N."/>
        </authorList>
    </citation>
    <scope>NUCLEOTIDE SEQUENCE [LARGE SCALE GENOMIC DNA]</scope>
    <source>
        <strain evidence="3">RSMAS</strain>
        <tissue evidence="3">Whole animal</tissue>
    </source>
</reference>
<name>A0A3M6TXI8_POCDA</name>
<accession>A0A3M6TXI8</accession>
<dbReference type="OrthoDB" id="426718at2759"/>
<dbReference type="PANTHER" id="PTHR28641:SF1">
    <property type="entry name" value="MALONYL-COA DECARBOXYLASE, MITOCHONDRIAL"/>
    <property type="match status" value="1"/>
</dbReference>
<dbReference type="InterPro" id="IPR042303">
    <property type="entry name" value="Malonyl_CoA_deC_C_sf"/>
</dbReference>
<evidence type="ECO:0000313" key="4">
    <source>
        <dbReference type="Proteomes" id="UP000275408"/>
    </source>
</evidence>
<dbReference type="InterPro" id="IPR007956">
    <property type="entry name" value="Malonyl_CoA_deC_C"/>
</dbReference>
<dbReference type="AlphaFoldDB" id="A0A3M6TXI8"/>
<dbReference type="Gene3D" id="3.40.630.150">
    <property type="entry name" value="Malonyl-CoA decarboxylase, catalytic domain"/>
    <property type="match status" value="1"/>
</dbReference>
<dbReference type="Gene3D" id="1.20.140.90">
    <property type="entry name" value="Malonyl-CoA decarboxylase, oligemerization domain"/>
    <property type="match status" value="1"/>
</dbReference>
<dbReference type="GO" id="GO:2001294">
    <property type="term" value="P:malonyl-CoA catabolic process"/>
    <property type="evidence" value="ECO:0007669"/>
    <property type="project" value="TreeGrafter"/>
</dbReference>
<organism evidence="3 4">
    <name type="scientific">Pocillopora damicornis</name>
    <name type="common">Cauliflower coral</name>
    <name type="synonym">Millepora damicornis</name>
    <dbReference type="NCBI Taxonomy" id="46731"/>
    <lineage>
        <taxon>Eukaryota</taxon>
        <taxon>Metazoa</taxon>
        <taxon>Cnidaria</taxon>
        <taxon>Anthozoa</taxon>
        <taxon>Hexacorallia</taxon>
        <taxon>Scleractinia</taxon>
        <taxon>Astrocoeniina</taxon>
        <taxon>Pocilloporidae</taxon>
        <taxon>Pocillopora</taxon>
    </lineage>
</organism>
<dbReference type="EMBL" id="RCHS01002737">
    <property type="protein sequence ID" value="RMX46008.1"/>
    <property type="molecule type" value="Genomic_DNA"/>
</dbReference>
<protein>
    <recommendedName>
        <fullName evidence="5">Malonyl-CoA decarboxylase C-terminal domain-containing protein</fullName>
    </recommendedName>
</protein>